<protein>
    <submittedName>
        <fullName evidence="1">Uncharacterized protein</fullName>
    </submittedName>
</protein>
<dbReference type="EMBL" id="GADI01005526">
    <property type="protein sequence ID" value="JAA68282.1"/>
    <property type="molecule type" value="mRNA"/>
</dbReference>
<sequence length="129" mass="14777">MKTELWFYLQEHVERIALNKPVRFELPCCSQVLFSASSITLSFGPQKATLKIISRVNRINLVRNHIRLVLGVNDTKRVHLAEGPLQLQIIIPGVYLHEGLKETSSSFRASWTDGEHCNRTCCSWDHTMT</sequence>
<name>A0A0K8RAU4_IXORI</name>
<proteinExistence type="evidence at transcript level"/>
<organism evidence="1">
    <name type="scientific">Ixodes ricinus</name>
    <name type="common">Common tick</name>
    <name type="synonym">Acarus ricinus</name>
    <dbReference type="NCBI Taxonomy" id="34613"/>
    <lineage>
        <taxon>Eukaryota</taxon>
        <taxon>Metazoa</taxon>
        <taxon>Ecdysozoa</taxon>
        <taxon>Arthropoda</taxon>
        <taxon>Chelicerata</taxon>
        <taxon>Arachnida</taxon>
        <taxon>Acari</taxon>
        <taxon>Parasitiformes</taxon>
        <taxon>Ixodida</taxon>
        <taxon>Ixodoidea</taxon>
        <taxon>Ixodidae</taxon>
        <taxon>Ixodinae</taxon>
        <taxon>Ixodes</taxon>
    </lineage>
</organism>
<evidence type="ECO:0000313" key="1">
    <source>
        <dbReference type="EMBL" id="JAA68282.1"/>
    </source>
</evidence>
<reference evidence="1" key="1">
    <citation type="submission" date="2012-12" db="EMBL/GenBank/DDBJ databases">
        <title>Identification and characterization of a phenylalanine ammonia-lyase gene family in Isatis indigotica Fort.</title>
        <authorList>
            <person name="Liu Q."/>
            <person name="Chen J."/>
            <person name="Zhou X."/>
            <person name="Di P."/>
            <person name="Xiao Y."/>
            <person name="Xuan H."/>
            <person name="Zhang L."/>
            <person name="Chen W."/>
        </authorList>
    </citation>
    <scope>NUCLEOTIDE SEQUENCE</scope>
    <source>
        <tissue evidence="1">Salivary gland</tissue>
    </source>
</reference>
<dbReference type="AlphaFoldDB" id="A0A0K8RAU4"/>
<accession>A0A0K8RAU4</accession>